<dbReference type="InterPro" id="IPR000531">
    <property type="entry name" value="Beta-barrel_TonB"/>
</dbReference>
<dbReference type="SUPFAM" id="SSF56935">
    <property type="entry name" value="Porins"/>
    <property type="match status" value="1"/>
</dbReference>
<keyword evidence="16" id="KW-1185">Reference proteome</keyword>
<feature type="domain" description="TonB-dependent receptor-like beta-barrel" evidence="13">
    <location>
        <begin position="269"/>
        <end position="703"/>
    </location>
</feature>
<keyword evidence="8 15" id="KW-0675">Receptor</keyword>
<keyword evidence="9 10" id="KW-0998">Cell outer membrane</keyword>
<evidence type="ECO:0000256" key="4">
    <source>
        <dbReference type="ARBA" id="ARBA00022452"/>
    </source>
</evidence>
<feature type="signal peptide" evidence="12">
    <location>
        <begin position="1"/>
        <end position="40"/>
    </location>
</feature>
<feature type="domain" description="TonB-dependent receptor plug" evidence="14">
    <location>
        <begin position="87"/>
        <end position="187"/>
    </location>
</feature>
<evidence type="ECO:0000256" key="8">
    <source>
        <dbReference type="ARBA" id="ARBA00023170"/>
    </source>
</evidence>
<proteinExistence type="inferred from homology"/>
<name>A0ABN7Q2W8_9BURK</name>
<reference evidence="15 16" key="1">
    <citation type="submission" date="2021-03" db="EMBL/GenBank/DDBJ databases">
        <authorList>
            <person name="Peeters C."/>
        </authorList>
    </citation>
    <scope>NUCLEOTIDE SEQUENCE [LARGE SCALE GENOMIC DNA]</scope>
    <source>
        <strain evidence="15 16">LMG 26411</strain>
    </source>
</reference>
<evidence type="ECO:0000256" key="11">
    <source>
        <dbReference type="RuleBase" id="RU003357"/>
    </source>
</evidence>
<comment type="subcellular location">
    <subcellularLocation>
        <location evidence="1 10">Cell outer membrane</location>
        <topology evidence="1 10">Multi-pass membrane protein</topology>
    </subcellularLocation>
</comment>
<accession>A0ABN7Q2W8</accession>
<dbReference type="Pfam" id="PF07715">
    <property type="entry name" value="Plug"/>
    <property type="match status" value="1"/>
</dbReference>
<evidence type="ECO:0000259" key="14">
    <source>
        <dbReference type="Pfam" id="PF07715"/>
    </source>
</evidence>
<evidence type="ECO:0000256" key="7">
    <source>
        <dbReference type="ARBA" id="ARBA00023136"/>
    </source>
</evidence>
<dbReference type="InterPro" id="IPR036942">
    <property type="entry name" value="Beta-barrel_TonB_sf"/>
</dbReference>
<protein>
    <submittedName>
        <fullName evidence="15">Ferric-anguibactin receptor FatA</fullName>
    </submittedName>
</protein>
<evidence type="ECO:0000256" key="1">
    <source>
        <dbReference type="ARBA" id="ARBA00004571"/>
    </source>
</evidence>
<dbReference type="InterPro" id="IPR037066">
    <property type="entry name" value="Plug_dom_sf"/>
</dbReference>
<dbReference type="EMBL" id="CAJPVI010000032">
    <property type="protein sequence ID" value="CAG2155111.1"/>
    <property type="molecule type" value="Genomic_DNA"/>
</dbReference>
<dbReference type="InterPro" id="IPR010105">
    <property type="entry name" value="TonB_sidphr_rcpt"/>
</dbReference>
<organism evidence="15 16">
    <name type="scientific">Cupriavidus numazuensis</name>
    <dbReference type="NCBI Taxonomy" id="221992"/>
    <lineage>
        <taxon>Bacteria</taxon>
        <taxon>Pseudomonadati</taxon>
        <taxon>Pseudomonadota</taxon>
        <taxon>Betaproteobacteria</taxon>
        <taxon>Burkholderiales</taxon>
        <taxon>Burkholderiaceae</taxon>
        <taxon>Cupriavidus</taxon>
    </lineage>
</organism>
<keyword evidence="6 11" id="KW-0798">TonB box</keyword>
<evidence type="ECO:0000256" key="2">
    <source>
        <dbReference type="ARBA" id="ARBA00009810"/>
    </source>
</evidence>
<evidence type="ECO:0000256" key="10">
    <source>
        <dbReference type="PROSITE-ProRule" id="PRU01360"/>
    </source>
</evidence>
<comment type="similarity">
    <text evidence="2 10 11">Belongs to the TonB-dependent receptor family.</text>
</comment>
<dbReference type="RefSeq" id="WP_211955758.1">
    <property type="nucleotide sequence ID" value="NZ_CAJPVI010000032.1"/>
</dbReference>
<dbReference type="PANTHER" id="PTHR32552:SF82">
    <property type="entry name" value="FCUA PROTEIN"/>
    <property type="match status" value="1"/>
</dbReference>
<dbReference type="CDD" id="cd01347">
    <property type="entry name" value="ligand_gated_channel"/>
    <property type="match status" value="1"/>
</dbReference>
<evidence type="ECO:0000313" key="15">
    <source>
        <dbReference type="EMBL" id="CAG2155111.1"/>
    </source>
</evidence>
<evidence type="ECO:0000256" key="3">
    <source>
        <dbReference type="ARBA" id="ARBA00022448"/>
    </source>
</evidence>
<dbReference type="Gene3D" id="2.40.170.20">
    <property type="entry name" value="TonB-dependent receptor, beta-barrel domain"/>
    <property type="match status" value="1"/>
</dbReference>
<dbReference type="PROSITE" id="PS52016">
    <property type="entry name" value="TONB_DEPENDENT_REC_3"/>
    <property type="match status" value="1"/>
</dbReference>
<dbReference type="InterPro" id="IPR012910">
    <property type="entry name" value="Plug_dom"/>
</dbReference>
<evidence type="ECO:0000313" key="16">
    <source>
        <dbReference type="Proteomes" id="UP000672657"/>
    </source>
</evidence>
<comment type="caution">
    <text evidence="15">The sequence shown here is derived from an EMBL/GenBank/DDBJ whole genome shotgun (WGS) entry which is preliminary data.</text>
</comment>
<dbReference type="InterPro" id="IPR039426">
    <property type="entry name" value="TonB-dep_rcpt-like"/>
</dbReference>
<dbReference type="Gene3D" id="2.170.130.10">
    <property type="entry name" value="TonB-dependent receptor, plug domain"/>
    <property type="match status" value="1"/>
</dbReference>
<feature type="chain" id="PRO_5046451927" evidence="12">
    <location>
        <begin position="41"/>
        <end position="733"/>
    </location>
</feature>
<dbReference type="Proteomes" id="UP000672657">
    <property type="component" value="Unassembled WGS sequence"/>
</dbReference>
<dbReference type="PANTHER" id="PTHR32552">
    <property type="entry name" value="FERRICHROME IRON RECEPTOR-RELATED"/>
    <property type="match status" value="1"/>
</dbReference>
<keyword evidence="7 10" id="KW-0472">Membrane</keyword>
<evidence type="ECO:0000259" key="13">
    <source>
        <dbReference type="Pfam" id="PF00593"/>
    </source>
</evidence>
<dbReference type="NCBIfam" id="TIGR01783">
    <property type="entry name" value="TonB-siderophor"/>
    <property type="match status" value="1"/>
</dbReference>
<keyword evidence="3 10" id="KW-0813">Transport</keyword>
<evidence type="ECO:0000256" key="6">
    <source>
        <dbReference type="ARBA" id="ARBA00023077"/>
    </source>
</evidence>
<gene>
    <name evidence="15" type="primary">fatA</name>
    <name evidence="15" type="ORF">LMG26411_04826</name>
</gene>
<sequence>MPSTRSTHTGRAAACAARTRRSPIALAAALTLSVALPAYAQTAQTAQDAKRASAATETTLPAATVVARGDSAPERTSGGALGDRKIVDTPFSMVAVSSEEIQDRMAQTANDVFKYDPSVSVLGDNARTENSYFAVRGIRVDMRDGIKVDGQNFVSWDTDLPLEPFDQVELLKGVSGFMYGFGTPGGIINYVTKRGTPTPFAAVTVGWLANNVWSEKIDIGGRAGGSGGADAPLGYRFNFVNEAGNTSEPNVHLRRHVLSAAFDARLTSDLTWTADAMYWDRKTTGTIFGLSFDSSLTVPSAKSVSRTIAQPYSAHETSTRTFGTGLDYRINDDWKASVKYRFAREDRLNYDSFLFVADQAGNFYDTNYRWKTAFYYQAVDAMVQGKFYTGGIKHNIVAGAGWQAQTFESDNGIGGQSGIFLGMNNLYNPVLLPEQPGVGTQYQPFKQNTISQKSIFLSDTVEFTDRFSALVGVRYNFFRQENWNPDGSSQPGYSANPITPTVALMYKTDPFSTLYASYVQGLEPGASVTAPYTNAGTTFGPMRSKQYEIGFKTDRDAWGTSVALFRVDKGYQYTDAEGNYRQDGIQRFTGLDTSAWARVARGLRVRGGVLWLHTKTVDVQDPTVDGKHVYAAPDYIVSGYVEYDTPFLQGLTLTAGAKVTGSMYVNSTNTQYVPSYTTADLGARYSFRVAGKETTVRAAINNVFDKRYWSTTFDGFVLPTAGRTYLVNATVQF</sequence>
<keyword evidence="5 10" id="KW-0812">Transmembrane</keyword>
<evidence type="ECO:0000256" key="5">
    <source>
        <dbReference type="ARBA" id="ARBA00022692"/>
    </source>
</evidence>
<evidence type="ECO:0000256" key="12">
    <source>
        <dbReference type="SAM" id="SignalP"/>
    </source>
</evidence>
<keyword evidence="12" id="KW-0732">Signal</keyword>
<dbReference type="Pfam" id="PF00593">
    <property type="entry name" value="TonB_dep_Rec_b-barrel"/>
    <property type="match status" value="1"/>
</dbReference>
<keyword evidence="4 10" id="KW-1134">Transmembrane beta strand</keyword>
<evidence type="ECO:0000256" key="9">
    <source>
        <dbReference type="ARBA" id="ARBA00023237"/>
    </source>
</evidence>